<name>D6WZC8_TRICA</name>
<dbReference type="PANTHER" id="PTHR46348:SF1">
    <property type="entry name" value="DELETED IN LUNG AND ESOPHAGEAL CANCER PROTEIN 1"/>
    <property type="match status" value="1"/>
</dbReference>
<accession>D6WZC8</accession>
<keyword evidence="4" id="KW-0969">Cilium</keyword>
<keyword evidence="3" id="KW-0963">Cytoplasm</keyword>
<evidence type="ECO:0000256" key="3">
    <source>
        <dbReference type="ARBA" id="ARBA00022490"/>
    </source>
</evidence>
<dbReference type="InterPro" id="IPR053879">
    <property type="entry name" value="HYDIN_VesB_CFA65-like_Ig"/>
</dbReference>
<sequence length="1351" mass="154033">MKITNKYPRNVAENYRKYKVGGDFTDQKNTALATVKVFEALEPRLSDISDVEEELMRNHALALVQKEQNLPLIEHLRLKRFDFFQKLSDNAVKTYELIQRSDLYPNKIEQYLDFTYNPGLHTCDPCIGEKSNEIKTTIKKKPRKCERSEPDVTPPFQAAPHQIIFWNYELGQVYRQKFKIINTTRSPQNFNYYLFPKDSPFRLKLLTDSQRVAPGMSAEFLVEFRPQTFQNCTEFVKFRTIKGADLSVLVSSARDSPKLACYIFNPFLPWYAVRKPGPGSKYFSERRRTALNFTIDCGTCLLGNHSLVTLIMKNDGVRGRFLVTTENEWVFSELNVRACEISHGCFTIFPAFFEIDSGEIGQIAVAFVPDKVGVFTEKFVIICDNNSHLEIEILGDCILYSDKFLKVNMYLLEHTFSYSNRLLSINLAPRQTSSVIFSILNNSPVYFNYYWLLKTSTDEKYAGKKMDPEWIRILYGTRFLPTFSTTDVIVQLTADTEEEGFYYIFLSFYLKNIPLVSLEAYDTKTHVINNYKCDSSCTIEQDNGENLFTDSQLGDVHVFELEINCTVKQPEPVKLATVNVSLDIPTQGVSPPVSLRLSKRVLNFGIVPKGVSVSQSISVENLTDDEIEWTIMEIHCTDKSYLCVSSTAGDLDHYSGTLKGKQKKKLHYTIEAKDAKRWVSILILFACPSCTCQKYTLEYICIVAYQVAEINISLRTDTQLSVLCPREFIYVEIPTIHTIYVHNSGLVVGCFYFLNPVGADADKLRLRFRPQSGVVQPGAAVEVRVELTALKEGLLDRVHVPCFVGDPERLIALRVLCSVATINVHFYLPDGDRGYRRYIWPPKSEMPAWDHSMGSRGEGGFRGDKGESVSDGEGGDLGDSLLSLIGGDSVAGTYPTIKRRHVGVREATRVSFYFENLTPIKGRFAVEAANYGPASECFSHVLVKARTRTREFFWERACLDGYGIVIEPVYRSGDIIPYEVVEIDLWIYANTWGKYLEEIIVEIGDLTPFCFNLMVEVVGPPIEYPFARNTTLPCPTLRFENIAYATESTTTCFTVTNISAVPIQISWHTYYDNEHKPVSAPVNFLLEFNDDEVQFVMSRDYYGCEACSKCIMIEPWDLVLEAQETATVSVTISASGFNPSCDKTKLKYTLLGFIGLRNSDKFKENYFKRLSGVDLTPTKVEVLVTMELPIMQVDIASDETTIDIFVNDLLLKNHKIPTVYLLLRNIDMSSIIFSIEIEKPFKIVEARTIPGGITDQKNLILERHECLQVAVTCRLTSQDLFDYSEFIYKSEDNSTVENYTSVISKDLNVFQKGAKRQIRRVSPISHQEKHDFDLQHDRSFNKFRNSQNNRT</sequence>
<feature type="domain" description="HYDIN/VesB/CFA65-like Ig-like" evidence="7">
    <location>
        <begin position="332"/>
        <end position="391"/>
    </location>
</feature>
<evidence type="ECO:0000256" key="6">
    <source>
        <dbReference type="SAM" id="MobiDB-lite"/>
    </source>
</evidence>
<evidence type="ECO:0000259" key="7">
    <source>
        <dbReference type="Pfam" id="PF22544"/>
    </source>
</evidence>
<proteinExistence type="predicted"/>
<evidence type="ECO:0000256" key="4">
    <source>
        <dbReference type="ARBA" id="ARBA00023069"/>
    </source>
</evidence>
<dbReference type="eggNOG" id="ENOG502QQQ5">
    <property type="taxonomic scope" value="Eukaryota"/>
</dbReference>
<dbReference type="GO" id="GO:0008285">
    <property type="term" value="P:negative regulation of cell population proliferation"/>
    <property type="evidence" value="ECO:0007669"/>
    <property type="project" value="InterPro"/>
</dbReference>
<dbReference type="Gene3D" id="2.60.40.10">
    <property type="entry name" value="Immunoglobulins"/>
    <property type="match status" value="3"/>
</dbReference>
<dbReference type="PANTHER" id="PTHR46348">
    <property type="entry name" value="DELETED IN LUNG AND ESOPHAGEAL CANCER PROTEIN 1"/>
    <property type="match status" value="1"/>
</dbReference>
<dbReference type="GO" id="GO:0015631">
    <property type="term" value="F:tubulin binding"/>
    <property type="evidence" value="ECO:0000318"/>
    <property type="project" value="GO_Central"/>
</dbReference>
<reference evidence="8 9" key="1">
    <citation type="journal article" date="2008" name="Nature">
        <title>The genome of the model beetle and pest Tribolium castaneum.</title>
        <authorList>
            <consortium name="Tribolium Genome Sequencing Consortium"/>
            <person name="Richards S."/>
            <person name="Gibbs R.A."/>
            <person name="Weinstock G.M."/>
            <person name="Brown S.J."/>
            <person name="Denell R."/>
            <person name="Beeman R.W."/>
            <person name="Gibbs R."/>
            <person name="Beeman R.W."/>
            <person name="Brown S.J."/>
            <person name="Bucher G."/>
            <person name="Friedrich M."/>
            <person name="Grimmelikhuijzen C.J."/>
            <person name="Klingler M."/>
            <person name="Lorenzen M."/>
            <person name="Richards S."/>
            <person name="Roth S."/>
            <person name="Schroder R."/>
            <person name="Tautz D."/>
            <person name="Zdobnov E.M."/>
            <person name="Muzny D."/>
            <person name="Gibbs R.A."/>
            <person name="Weinstock G.M."/>
            <person name="Attaway T."/>
            <person name="Bell S."/>
            <person name="Buhay C.J."/>
            <person name="Chandrabose M.N."/>
            <person name="Chavez D."/>
            <person name="Clerk-Blankenburg K.P."/>
            <person name="Cree A."/>
            <person name="Dao M."/>
            <person name="Davis C."/>
            <person name="Chacko J."/>
            <person name="Dinh H."/>
            <person name="Dugan-Rocha S."/>
            <person name="Fowler G."/>
            <person name="Garner T.T."/>
            <person name="Garnes J."/>
            <person name="Gnirke A."/>
            <person name="Hawes A."/>
            <person name="Hernandez J."/>
            <person name="Hines S."/>
            <person name="Holder M."/>
            <person name="Hume J."/>
            <person name="Jhangiani S.N."/>
            <person name="Joshi V."/>
            <person name="Khan Z.M."/>
            <person name="Jackson L."/>
            <person name="Kovar C."/>
            <person name="Kowis A."/>
            <person name="Lee S."/>
            <person name="Lewis L.R."/>
            <person name="Margolis J."/>
            <person name="Morgan M."/>
            <person name="Nazareth L.V."/>
            <person name="Nguyen N."/>
            <person name="Okwuonu G."/>
            <person name="Parker D."/>
            <person name="Richards S."/>
            <person name="Ruiz S.J."/>
            <person name="Santibanez J."/>
            <person name="Savard J."/>
            <person name="Scherer S.E."/>
            <person name="Schneider B."/>
            <person name="Sodergren E."/>
            <person name="Tautz D."/>
            <person name="Vattahil S."/>
            <person name="Villasana D."/>
            <person name="White C.S."/>
            <person name="Wright R."/>
            <person name="Park Y."/>
            <person name="Beeman R.W."/>
            <person name="Lord J."/>
            <person name="Oppert B."/>
            <person name="Lorenzen M."/>
            <person name="Brown S."/>
            <person name="Wang L."/>
            <person name="Savard J."/>
            <person name="Tautz D."/>
            <person name="Richards S."/>
            <person name="Weinstock G."/>
            <person name="Gibbs R.A."/>
            <person name="Liu Y."/>
            <person name="Worley K."/>
            <person name="Weinstock G."/>
            <person name="Elsik C.G."/>
            <person name="Reese J.T."/>
            <person name="Elhaik E."/>
            <person name="Landan G."/>
            <person name="Graur D."/>
            <person name="Arensburger P."/>
            <person name="Atkinson P."/>
            <person name="Beeman R.W."/>
            <person name="Beidler J."/>
            <person name="Brown S.J."/>
            <person name="Demuth J.P."/>
            <person name="Drury D.W."/>
            <person name="Du Y.Z."/>
            <person name="Fujiwara H."/>
            <person name="Lorenzen M."/>
            <person name="Maselli V."/>
            <person name="Osanai M."/>
            <person name="Park Y."/>
            <person name="Robertson H.M."/>
            <person name="Tu Z."/>
            <person name="Wang J.J."/>
            <person name="Wang S."/>
            <person name="Richards S."/>
            <person name="Song H."/>
            <person name="Zhang L."/>
            <person name="Sodergren E."/>
            <person name="Werner D."/>
            <person name="Stanke M."/>
            <person name="Morgenstern B."/>
            <person name="Solovyev V."/>
            <person name="Kosarev P."/>
            <person name="Brown G."/>
            <person name="Chen H.C."/>
            <person name="Ermolaeva O."/>
            <person name="Hlavina W."/>
            <person name="Kapustin Y."/>
            <person name="Kiryutin B."/>
            <person name="Kitts P."/>
            <person name="Maglott D."/>
            <person name="Pruitt K."/>
            <person name="Sapojnikov V."/>
            <person name="Souvorov A."/>
            <person name="Mackey A.J."/>
            <person name="Waterhouse R.M."/>
            <person name="Wyder S."/>
            <person name="Zdobnov E.M."/>
            <person name="Zdobnov E.M."/>
            <person name="Wyder S."/>
            <person name="Kriventseva E.V."/>
            <person name="Kadowaki T."/>
            <person name="Bork P."/>
            <person name="Aranda M."/>
            <person name="Bao R."/>
            <person name="Beermann A."/>
            <person name="Berns N."/>
            <person name="Bolognesi R."/>
            <person name="Bonneton F."/>
            <person name="Bopp D."/>
            <person name="Brown S.J."/>
            <person name="Bucher G."/>
            <person name="Butts T."/>
            <person name="Chaumot A."/>
            <person name="Denell R.E."/>
            <person name="Ferrier D.E."/>
            <person name="Friedrich M."/>
            <person name="Gordon C.M."/>
            <person name="Jindra M."/>
            <person name="Klingler M."/>
            <person name="Lan Q."/>
            <person name="Lattorff H.M."/>
            <person name="Laudet V."/>
            <person name="von Levetsow C."/>
            <person name="Liu Z."/>
            <person name="Lutz R."/>
            <person name="Lynch J.A."/>
            <person name="da Fonseca R.N."/>
            <person name="Posnien N."/>
            <person name="Reuter R."/>
            <person name="Roth S."/>
            <person name="Savard J."/>
            <person name="Schinko J.B."/>
            <person name="Schmitt C."/>
            <person name="Schoppmeier M."/>
            <person name="Schroder R."/>
            <person name="Shippy T.D."/>
            <person name="Simonnet F."/>
            <person name="Marques-Souza H."/>
            <person name="Tautz D."/>
            <person name="Tomoyasu Y."/>
            <person name="Trauner J."/>
            <person name="Van der Zee M."/>
            <person name="Vervoort M."/>
            <person name="Wittkopp N."/>
            <person name="Wimmer E.A."/>
            <person name="Yang X."/>
            <person name="Jones A.K."/>
            <person name="Sattelle D.B."/>
            <person name="Ebert P.R."/>
            <person name="Nelson D."/>
            <person name="Scott J.G."/>
            <person name="Beeman R.W."/>
            <person name="Muthukrishnan S."/>
            <person name="Kramer K.J."/>
            <person name="Arakane Y."/>
            <person name="Beeman R.W."/>
            <person name="Zhu Q."/>
            <person name="Hogenkamp D."/>
            <person name="Dixit R."/>
            <person name="Oppert B."/>
            <person name="Jiang H."/>
            <person name="Zou Z."/>
            <person name="Marshall J."/>
            <person name="Elpidina E."/>
            <person name="Vinokurov K."/>
            <person name="Oppert C."/>
            <person name="Zou Z."/>
            <person name="Evans J."/>
            <person name="Lu Z."/>
            <person name="Zhao P."/>
            <person name="Sumathipala N."/>
            <person name="Altincicek B."/>
            <person name="Vilcinskas A."/>
            <person name="Williams M."/>
            <person name="Hultmark D."/>
            <person name="Hetru C."/>
            <person name="Jiang H."/>
            <person name="Grimmelikhuijzen C.J."/>
            <person name="Hauser F."/>
            <person name="Cazzamali G."/>
            <person name="Williamson M."/>
            <person name="Park Y."/>
            <person name="Li B."/>
            <person name="Tanaka Y."/>
            <person name="Predel R."/>
            <person name="Neupert S."/>
            <person name="Schachtner J."/>
            <person name="Verleyen P."/>
            <person name="Raible F."/>
            <person name="Bork P."/>
            <person name="Friedrich M."/>
            <person name="Walden K.K."/>
            <person name="Robertson H.M."/>
            <person name="Angeli S."/>
            <person name="Foret S."/>
            <person name="Bucher G."/>
            <person name="Schuetz S."/>
            <person name="Maleszka R."/>
            <person name="Wimmer E.A."/>
            <person name="Beeman R.W."/>
            <person name="Lorenzen M."/>
            <person name="Tomoyasu Y."/>
            <person name="Miller S.C."/>
            <person name="Grossmann D."/>
            <person name="Bucher G."/>
        </authorList>
    </citation>
    <scope>NUCLEOTIDE SEQUENCE [LARGE SCALE GENOMIC DNA]</scope>
    <source>
        <strain evidence="8 9">Georgia GA2</strain>
    </source>
</reference>
<dbReference type="HOGENOM" id="CLU_247013_0_0_1"/>
<dbReference type="InterPro" id="IPR013783">
    <property type="entry name" value="Ig-like_fold"/>
</dbReference>
<feature type="compositionally biased region" description="Basic and acidic residues" evidence="6">
    <location>
        <begin position="859"/>
        <end position="868"/>
    </location>
</feature>
<dbReference type="Pfam" id="PF22544">
    <property type="entry name" value="HYDIN_VesB_CFA65-like_Ig"/>
    <property type="match status" value="1"/>
</dbReference>
<evidence type="ECO:0000256" key="5">
    <source>
        <dbReference type="ARBA" id="ARBA00023273"/>
    </source>
</evidence>
<dbReference type="InterPro" id="IPR033304">
    <property type="entry name" value="DLEC1"/>
</dbReference>
<feature type="region of interest" description="Disordered" evidence="6">
    <location>
        <begin position="849"/>
        <end position="872"/>
    </location>
</feature>
<dbReference type="Proteomes" id="UP000007266">
    <property type="component" value="Linkage group 9"/>
</dbReference>
<dbReference type="EMBL" id="KQ971372">
    <property type="protein sequence ID" value="EFA10407.2"/>
    <property type="molecule type" value="Genomic_DNA"/>
</dbReference>
<protein>
    <recommendedName>
        <fullName evidence="7">HYDIN/VesB/CFA65-like Ig-like domain-containing protein</fullName>
    </recommendedName>
</protein>
<reference evidence="8 9" key="2">
    <citation type="journal article" date="2010" name="Nucleic Acids Res.">
        <title>BeetleBase in 2010: revisions to provide comprehensive genomic information for Tribolium castaneum.</title>
        <authorList>
            <person name="Kim H.S."/>
            <person name="Murphy T."/>
            <person name="Xia J."/>
            <person name="Caragea D."/>
            <person name="Park Y."/>
            <person name="Beeman R.W."/>
            <person name="Lorenzen M.D."/>
            <person name="Butcher S."/>
            <person name="Manak J.R."/>
            <person name="Brown S.J."/>
        </authorList>
    </citation>
    <scope>GENOME REANNOTATION</scope>
    <source>
        <strain evidence="8 9">Georgia GA2</strain>
    </source>
</reference>
<dbReference type="Pfam" id="PF24771">
    <property type="entry name" value="Ig_CFAP74_1st"/>
    <property type="match status" value="1"/>
</dbReference>
<keyword evidence="9" id="KW-1185">Reference proteome</keyword>
<evidence type="ECO:0000256" key="1">
    <source>
        <dbReference type="ARBA" id="ARBA00004138"/>
    </source>
</evidence>
<gene>
    <name evidence="8" type="primary">AUGUSTUS-3.0.2_12646</name>
    <name evidence="8" type="ORF">TcasGA2_TC012646</name>
</gene>
<evidence type="ECO:0000313" key="9">
    <source>
        <dbReference type="Proteomes" id="UP000007266"/>
    </source>
</evidence>
<keyword evidence="5" id="KW-0966">Cell projection</keyword>
<dbReference type="Pfam" id="PF23316">
    <property type="entry name" value="Ig_DLEC1_6th"/>
    <property type="match status" value="1"/>
</dbReference>
<dbReference type="GO" id="GO:0005929">
    <property type="term" value="C:cilium"/>
    <property type="evidence" value="ECO:0000318"/>
    <property type="project" value="GO_Central"/>
</dbReference>
<dbReference type="STRING" id="7070.D6WZC8"/>
<comment type="subcellular location">
    <subcellularLocation>
        <location evidence="1">Cell projection</location>
        <location evidence="1">Cilium</location>
    </subcellularLocation>
    <subcellularLocation>
        <location evidence="2">Cytoplasm</location>
    </subcellularLocation>
</comment>
<organism evidence="8 9">
    <name type="scientific">Tribolium castaneum</name>
    <name type="common">Red flour beetle</name>
    <dbReference type="NCBI Taxonomy" id="7070"/>
    <lineage>
        <taxon>Eukaryota</taxon>
        <taxon>Metazoa</taxon>
        <taxon>Ecdysozoa</taxon>
        <taxon>Arthropoda</taxon>
        <taxon>Hexapoda</taxon>
        <taxon>Insecta</taxon>
        <taxon>Pterygota</taxon>
        <taxon>Neoptera</taxon>
        <taxon>Endopterygota</taxon>
        <taxon>Coleoptera</taxon>
        <taxon>Polyphaga</taxon>
        <taxon>Cucujiformia</taxon>
        <taxon>Tenebrionidae</taxon>
        <taxon>Tenebrionidae incertae sedis</taxon>
        <taxon>Tribolium</taxon>
    </lineage>
</organism>
<evidence type="ECO:0000256" key="2">
    <source>
        <dbReference type="ARBA" id="ARBA00004496"/>
    </source>
</evidence>
<dbReference type="GO" id="GO:0005737">
    <property type="term" value="C:cytoplasm"/>
    <property type="evidence" value="ECO:0000318"/>
    <property type="project" value="GO_Central"/>
</dbReference>
<evidence type="ECO:0000313" key="8">
    <source>
        <dbReference type="EMBL" id="EFA10407.2"/>
    </source>
</evidence>
<dbReference type="InParanoid" id="D6WZC8"/>